<evidence type="ECO:0000313" key="3">
    <source>
        <dbReference type="Proteomes" id="UP000649328"/>
    </source>
</evidence>
<dbReference type="AlphaFoldDB" id="A0A8H7GUI0"/>
<protein>
    <submittedName>
        <fullName evidence="2">Uncharacterized protein</fullName>
    </submittedName>
</protein>
<accession>A0A8H7GUI0</accession>
<proteinExistence type="predicted"/>
<comment type="caution">
    <text evidence="2">The sequence shown here is derived from an EMBL/GenBank/DDBJ whole genome shotgun (WGS) entry which is preliminary data.</text>
</comment>
<feature type="compositionally biased region" description="Basic and acidic residues" evidence="1">
    <location>
        <begin position="137"/>
        <end position="151"/>
    </location>
</feature>
<keyword evidence="3" id="KW-1185">Reference proteome</keyword>
<feature type="region of interest" description="Disordered" evidence="1">
    <location>
        <begin position="118"/>
        <end position="151"/>
    </location>
</feature>
<name>A0A8H7GUI0_9ASCO</name>
<dbReference type="Proteomes" id="UP000649328">
    <property type="component" value="Unassembled WGS sequence"/>
</dbReference>
<evidence type="ECO:0000313" key="2">
    <source>
        <dbReference type="EMBL" id="KAF8002872.1"/>
    </source>
</evidence>
<dbReference type="EMBL" id="JACBPP010000003">
    <property type="protein sequence ID" value="KAF8002872.1"/>
    <property type="molecule type" value="Genomic_DNA"/>
</dbReference>
<evidence type="ECO:0000256" key="1">
    <source>
        <dbReference type="SAM" id="MobiDB-lite"/>
    </source>
</evidence>
<dbReference type="OrthoDB" id="10405924at2759"/>
<sequence>MAIEEYVEDAIKFMNDFPAAPYETILRGYYLSMHEKALEERLTEFEKAKEAETPEETEKNMMYHEGGLALLNLLDTSKTWRDDVAQHGALTLREMRKRKHEGSITVYRFDDGRSMDLRDLVDFKTPPNSDSEDDEQPEMKRPKKDPFETRD</sequence>
<reference evidence="2" key="1">
    <citation type="submission" date="2020-10" db="EMBL/GenBank/DDBJ databases">
        <title>The Whole-Genome Sequence of Metschnikowia persimmonesis, a Novel Endophytic Yeast Species Isolated from Medicinal Plant Diospyros kaki Thumb.</title>
        <authorList>
            <person name="Rahmat E."/>
            <person name="Kang Y."/>
        </authorList>
    </citation>
    <scope>NUCLEOTIDE SEQUENCE</scope>
    <source>
        <strain evidence="2">KIOM G15050</strain>
    </source>
</reference>
<gene>
    <name evidence="2" type="ORF">HF325_002117</name>
</gene>
<organism evidence="2 3">
    <name type="scientific">Metschnikowia pulcherrima</name>
    <dbReference type="NCBI Taxonomy" id="27326"/>
    <lineage>
        <taxon>Eukaryota</taxon>
        <taxon>Fungi</taxon>
        <taxon>Dikarya</taxon>
        <taxon>Ascomycota</taxon>
        <taxon>Saccharomycotina</taxon>
        <taxon>Pichiomycetes</taxon>
        <taxon>Metschnikowiaceae</taxon>
        <taxon>Metschnikowia</taxon>
    </lineage>
</organism>